<accession>A0A1V1P6Q9</accession>
<dbReference type="Pfam" id="PF08843">
    <property type="entry name" value="AbiEii"/>
    <property type="match status" value="1"/>
</dbReference>
<reference evidence="2" key="1">
    <citation type="submission" date="2012-11" db="EMBL/GenBank/DDBJ databases">
        <authorList>
            <person name="Lucero-Rivera Y.E."/>
            <person name="Tovar-Ramirez D."/>
        </authorList>
    </citation>
    <scope>NUCLEOTIDE SEQUENCE [LARGE SCALE GENOMIC DNA]</scope>
    <source>
        <strain evidence="2">Araruama</strain>
    </source>
</reference>
<sequence>MRLSASEIIPISQMTGFDTGMVEKVIHLFNILNLMNEHSFLKNQFVLKGGSALNLFHYNLPRLSIDIDLNYIGDFDRNKMLKKRPKIEQALQAILSRENYIIKRSPSEHAGGKWRIQYVNYLGQTSNLEIDINYMFRELLWDSQHLNSFKLGTYCVKSFQILSIHELAAGKMAAMFSRHQARDLFDVYKLLTCSELNKSCLRIAFVVYGAFNRKDWRTINLKDIDFDPKEIQRSLSPVLQKQSLPEDTTILNFAEQMIEECREKISIVFPFSKEEMLFLDKVLAKGIIEPSLLTDNTDLQNRIYRLPLLQWKVKNVRSYFKLK</sequence>
<dbReference type="Proteomes" id="UP000189670">
    <property type="component" value="Unassembled WGS sequence"/>
</dbReference>
<proteinExistence type="predicted"/>
<protein>
    <submittedName>
        <fullName evidence="1">Cytoplasmic protein</fullName>
    </submittedName>
</protein>
<evidence type="ECO:0000313" key="1">
    <source>
        <dbReference type="EMBL" id="ETR70473.1"/>
    </source>
</evidence>
<dbReference type="EMBL" id="ATBP01000418">
    <property type="protein sequence ID" value="ETR70473.1"/>
    <property type="molecule type" value="Genomic_DNA"/>
</dbReference>
<evidence type="ECO:0000313" key="2">
    <source>
        <dbReference type="Proteomes" id="UP000189670"/>
    </source>
</evidence>
<dbReference type="InterPro" id="IPR014942">
    <property type="entry name" value="AbiEii"/>
</dbReference>
<dbReference type="Gene3D" id="3.10.450.620">
    <property type="entry name" value="JHP933, nucleotidyltransferase-like core domain"/>
    <property type="match status" value="1"/>
</dbReference>
<organism evidence="1 2">
    <name type="scientific">Candidatus Magnetoglobus multicellularis str. Araruama</name>
    <dbReference type="NCBI Taxonomy" id="890399"/>
    <lineage>
        <taxon>Bacteria</taxon>
        <taxon>Pseudomonadati</taxon>
        <taxon>Thermodesulfobacteriota</taxon>
        <taxon>Desulfobacteria</taxon>
        <taxon>Desulfobacterales</taxon>
        <taxon>Desulfobacteraceae</taxon>
        <taxon>Candidatus Magnetoglobus</taxon>
    </lineage>
</organism>
<dbReference type="AlphaFoldDB" id="A0A1V1P6Q9"/>
<name>A0A1V1P6Q9_9BACT</name>
<gene>
    <name evidence="1" type="ORF">OMM_03214</name>
</gene>
<comment type="caution">
    <text evidence="1">The sequence shown here is derived from an EMBL/GenBank/DDBJ whole genome shotgun (WGS) entry which is preliminary data.</text>
</comment>